<reference evidence="2" key="1">
    <citation type="submission" date="2023-08" db="EMBL/GenBank/DDBJ databases">
        <authorList>
            <person name="Audoor S."/>
            <person name="Bilcke G."/>
        </authorList>
    </citation>
    <scope>NUCLEOTIDE SEQUENCE</scope>
</reference>
<proteinExistence type="predicted"/>
<keyword evidence="3" id="KW-1185">Reference proteome</keyword>
<comment type="caution">
    <text evidence="2">The sequence shown here is derived from an EMBL/GenBank/DDBJ whole genome shotgun (WGS) entry which is preliminary data.</text>
</comment>
<sequence length="388" mass="42845">MGQTIPTIEVANTNLGTVASPTRSFLTMGGHKDGKKKRKGKAASSTSSQSVPAATPTPTPAAPRVSNDINVSIRRQIQYGKLNKKMREGGTAAFRQKKVARTKYRRAWDEEEIEQKAEERRRKGQDPDWDVILNRTSTPPLVIVDGYNIIYKWPRLKKHMSKNDPARARQLLVDDLENMRSIKSWRIEVVFDGAGKDNRNGPLGQSGQRRISATDQKESKDVSKHGVRVVFTGTGVEADSYIEGRCLQAKNVTKGELTGSLIVATDDAMIRSAGTSAGAMCMGADRFVSELKAIKKAVAFRVEVAMAQVNGERMRPEKLWGTTTFAPTNTVNPANLRPLSSSNTTKATESQIEGIKGLQQTEDGRTVYTGRFGRNAVIIEDRRKKKKK</sequence>
<feature type="region of interest" description="Disordered" evidence="1">
    <location>
        <begin position="323"/>
        <end position="351"/>
    </location>
</feature>
<dbReference type="InterPro" id="IPR010298">
    <property type="entry name" value="YacP-like"/>
</dbReference>
<dbReference type="Pfam" id="PF05991">
    <property type="entry name" value="NYN_YacP"/>
    <property type="match status" value="1"/>
</dbReference>
<feature type="compositionally biased region" description="Polar residues" evidence="1">
    <location>
        <begin position="203"/>
        <end position="214"/>
    </location>
</feature>
<protein>
    <submittedName>
        <fullName evidence="2">Uncharacterized protein</fullName>
    </submittedName>
</protein>
<dbReference type="EMBL" id="CAKOGP040001992">
    <property type="protein sequence ID" value="CAJ1959367.1"/>
    <property type="molecule type" value="Genomic_DNA"/>
</dbReference>
<feature type="region of interest" description="Disordered" evidence="1">
    <location>
        <begin position="20"/>
        <end position="69"/>
    </location>
</feature>
<accession>A0AAD2G450</accession>
<dbReference type="PANTHER" id="PTHR34547:SF1">
    <property type="entry name" value="YACP-LIKE NYN DOMAIN PROTEIN"/>
    <property type="match status" value="1"/>
</dbReference>
<gene>
    <name evidence="2" type="ORF">CYCCA115_LOCUS17789</name>
</gene>
<dbReference type="CDD" id="cd10912">
    <property type="entry name" value="PIN_YacP-like"/>
    <property type="match status" value="1"/>
</dbReference>
<evidence type="ECO:0000313" key="2">
    <source>
        <dbReference type="EMBL" id="CAJ1959367.1"/>
    </source>
</evidence>
<feature type="compositionally biased region" description="Low complexity" evidence="1">
    <location>
        <begin position="42"/>
        <end position="54"/>
    </location>
</feature>
<organism evidence="2 3">
    <name type="scientific">Cylindrotheca closterium</name>
    <dbReference type="NCBI Taxonomy" id="2856"/>
    <lineage>
        <taxon>Eukaryota</taxon>
        <taxon>Sar</taxon>
        <taxon>Stramenopiles</taxon>
        <taxon>Ochrophyta</taxon>
        <taxon>Bacillariophyta</taxon>
        <taxon>Bacillariophyceae</taxon>
        <taxon>Bacillariophycidae</taxon>
        <taxon>Bacillariales</taxon>
        <taxon>Bacillariaceae</taxon>
        <taxon>Cylindrotheca</taxon>
    </lineage>
</organism>
<evidence type="ECO:0000313" key="3">
    <source>
        <dbReference type="Proteomes" id="UP001295423"/>
    </source>
</evidence>
<feature type="region of interest" description="Disordered" evidence="1">
    <location>
        <begin position="196"/>
        <end position="220"/>
    </location>
</feature>
<evidence type="ECO:0000256" key="1">
    <source>
        <dbReference type="SAM" id="MobiDB-lite"/>
    </source>
</evidence>
<dbReference type="AlphaFoldDB" id="A0AAD2G450"/>
<name>A0AAD2G450_9STRA</name>
<dbReference type="PANTHER" id="PTHR34547">
    <property type="entry name" value="YACP-LIKE NYN DOMAIN PROTEIN"/>
    <property type="match status" value="1"/>
</dbReference>
<dbReference type="Proteomes" id="UP001295423">
    <property type="component" value="Unassembled WGS sequence"/>
</dbReference>